<evidence type="ECO:0000259" key="2">
    <source>
        <dbReference type="Pfam" id="PF03713"/>
    </source>
</evidence>
<sequence>MNSTHHDTQHSAAHTRHAPYRRFLGMLLASAAVMYVVMHFNTYQMDHVYFSWTRLYMTMMSTATMAVVMFLFMRGMYTDRTKNAALLAGSAVLFLSGLWLVRSQALVGDVAWMRAMIPHHSIAILTSERAQLKDPRVRALANGIIETQKREITEMKTYIRDLSSGQ</sequence>
<feature type="transmembrane region" description="Helical" evidence="1">
    <location>
        <begin position="23"/>
        <end position="43"/>
    </location>
</feature>
<evidence type="ECO:0000256" key="1">
    <source>
        <dbReference type="SAM" id="Phobius"/>
    </source>
</evidence>
<feature type="transmembrane region" description="Helical" evidence="1">
    <location>
        <begin position="84"/>
        <end position="101"/>
    </location>
</feature>
<reference evidence="4" key="1">
    <citation type="journal article" date="2019" name="Int. J. Syst. Evol. Microbiol.">
        <title>The Global Catalogue of Microorganisms (GCM) 10K type strain sequencing project: providing services to taxonomists for standard genome sequencing and annotation.</title>
        <authorList>
            <consortium name="The Broad Institute Genomics Platform"/>
            <consortium name="The Broad Institute Genome Sequencing Center for Infectious Disease"/>
            <person name="Wu L."/>
            <person name="Ma J."/>
        </authorList>
    </citation>
    <scope>NUCLEOTIDE SEQUENCE [LARGE SCALE GENOMIC DNA]</scope>
    <source>
        <strain evidence="4">JCM 31404</strain>
    </source>
</reference>
<feature type="domain" description="DUF305" evidence="2">
    <location>
        <begin position="109"/>
        <end position="157"/>
    </location>
</feature>
<comment type="caution">
    <text evidence="3">The sequence shown here is derived from an EMBL/GenBank/DDBJ whole genome shotgun (WGS) entry which is preliminary data.</text>
</comment>
<keyword evidence="1" id="KW-1133">Transmembrane helix</keyword>
<keyword evidence="1" id="KW-0472">Membrane</keyword>
<accession>A0ABQ2RNV4</accession>
<evidence type="ECO:0000313" key="4">
    <source>
        <dbReference type="Proteomes" id="UP000634308"/>
    </source>
</evidence>
<dbReference type="EMBL" id="BMQM01000004">
    <property type="protein sequence ID" value="GGR51160.1"/>
    <property type="molecule type" value="Genomic_DNA"/>
</dbReference>
<gene>
    <name evidence="3" type="ORF">GCM10008959_10680</name>
</gene>
<evidence type="ECO:0000313" key="3">
    <source>
        <dbReference type="EMBL" id="GGR51160.1"/>
    </source>
</evidence>
<protein>
    <recommendedName>
        <fullName evidence="2">DUF305 domain-containing protein</fullName>
    </recommendedName>
</protein>
<feature type="transmembrane region" description="Helical" evidence="1">
    <location>
        <begin position="55"/>
        <end position="72"/>
    </location>
</feature>
<dbReference type="RefSeq" id="WP_189063946.1">
    <property type="nucleotide sequence ID" value="NZ_BMQM01000004.1"/>
</dbReference>
<keyword evidence="4" id="KW-1185">Reference proteome</keyword>
<dbReference type="InterPro" id="IPR012347">
    <property type="entry name" value="Ferritin-like"/>
</dbReference>
<dbReference type="Proteomes" id="UP000634308">
    <property type="component" value="Unassembled WGS sequence"/>
</dbReference>
<organism evidence="3 4">
    <name type="scientific">Deinococcus seoulensis</name>
    <dbReference type="NCBI Taxonomy" id="1837379"/>
    <lineage>
        <taxon>Bacteria</taxon>
        <taxon>Thermotogati</taxon>
        <taxon>Deinococcota</taxon>
        <taxon>Deinococci</taxon>
        <taxon>Deinococcales</taxon>
        <taxon>Deinococcaceae</taxon>
        <taxon>Deinococcus</taxon>
    </lineage>
</organism>
<keyword evidence="1" id="KW-0812">Transmembrane</keyword>
<dbReference type="Pfam" id="PF03713">
    <property type="entry name" value="DUF305"/>
    <property type="match status" value="1"/>
</dbReference>
<dbReference type="Gene3D" id="1.20.1260.10">
    <property type="match status" value="1"/>
</dbReference>
<name>A0ABQ2RNV4_9DEIO</name>
<dbReference type="InterPro" id="IPR005183">
    <property type="entry name" value="DUF305_CopM-like"/>
</dbReference>
<proteinExistence type="predicted"/>